<reference evidence="2 3" key="1">
    <citation type="submission" date="2024-05" db="EMBL/GenBank/DDBJ databases">
        <authorList>
            <person name="Zhao H."/>
            <person name="Xu Y."/>
            <person name="Lin S."/>
            <person name="Spain J.C."/>
            <person name="Zhou N.-Y."/>
        </authorList>
    </citation>
    <scope>NUCLEOTIDE SEQUENCE [LARGE SCALE GENOMIC DNA]</scope>
    <source>
        <strain evidence="2 3">NEAU-NG30</strain>
    </source>
</reference>
<evidence type="ECO:0008006" key="4">
    <source>
        <dbReference type="Google" id="ProtNLM"/>
    </source>
</evidence>
<sequence>MNVNLKRLAAAGVLAATASVTVLAGSASAATEKACSGSYFCNWTYGDGTYVQYLDAYRGSGTKGKYGFFEVFGPNGFKVTGSSGTADSQRFPFRKSFPSGLLCLRFFEVVGGQATERGSAACTSIPIG</sequence>
<dbReference type="Proteomes" id="UP001440984">
    <property type="component" value="Unassembled WGS sequence"/>
</dbReference>
<comment type="caution">
    <text evidence="2">The sequence shown here is derived from an EMBL/GenBank/DDBJ whole genome shotgun (WGS) entry which is preliminary data.</text>
</comment>
<keyword evidence="1" id="KW-0732">Signal</keyword>
<dbReference type="EMBL" id="JBDZYD010000020">
    <property type="protein sequence ID" value="MEQ0565390.1"/>
    <property type="molecule type" value="Genomic_DNA"/>
</dbReference>
<name>A0ABV0LSV7_9PSEU</name>
<feature type="chain" id="PRO_5045059402" description="Peptidase inhibitor family I36" evidence="1">
    <location>
        <begin position="30"/>
        <end position="128"/>
    </location>
</feature>
<protein>
    <recommendedName>
        <fullName evidence="4">Peptidase inhibitor family I36</fullName>
    </recommendedName>
</protein>
<evidence type="ECO:0000313" key="2">
    <source>
        <dbReference type="EMBL" id="MEQ0565390.1"/>
    </source>
</evidence>
<dbReference type="RefSeq" id="WP_348956476.1">
    <property type="nucleotide sequence ID" value="NZ_JBDZYD010000020.1"/>
</dbReference>
<proteinExistence type="predicted"/>
<keyword evidence="3" id="KW-1185">Reference proteome</keyword>
<evidence type="ECO:0000256" key="1">
    <source>
        <dbReference type="SAM" id="SignalP"/>
    </source>
</evidence>
<organism evidence="2 3">
    <name type="scientific">Amycolatopsis melonis</name>
    <dbReference type="NCBI Taxonomy" id="3156488"/>
    <lineage>
        <taxon>Bacteria</taxon>
        <taxon>Bacillati</taxon>
        <taxon>Actinomycetota</taxon>
        <taxon>Actinomycetes</taxon>
        <taxon>Pseudonocardiales</taxon>
        <taxon>Pseudonocardiaceae</taxon>
        <taxon>Amycolatopsis</taxon>
    </lineage>
</organism>
<evidence type="ECO:0000313" key="3">
    <source>
        <dbReference type="Proteomes" id="UP001440984"/>
    </source>
</evidence>
<feature type="signal peptide" evidence="1">
    <location>
        <begin position="1"/>
        <end position="29"/>
    </location>
</feature>
<gene>
    <name evidence="2" type="ORF">ABJI51_40470</name>
</gene>
<accession>A0ABV0LSV7</accession>